<evidence type="ECO:0000256" key="5">
    <source>
        <dbReference type="HAMAP-Rule" id="MF_01350"/>
    </source>
</evidence>
<evidence type="ECO:0000256" key="3">
    <source>
        <dbReference type="ARBA" id="ARBA00022989"/>
    </source>
</evidence>
<protein>
    <recommendedName>
        <fullName evidence="5">NADH-quinone oxidoreductase subunit H</fullName>
        <ecNumber evidence="5">7.1.1.-</ecNumber>
    </recommendedName>
    <alternativeName>
        <fullName evidence="5">NADH dehydrogenase I subunit H</fullName>
    </alternativeName>
    <alternativeName>
        <fullName evidence="5">NDH-1 subunit H</fullName>
    </alternativeName>
</protein>
<keyword evidence="5 6" id="KW-0520">NAD</keyword>
<evidence type="ECO:0000256" key="6">
    <source>
        <dbReference type="RuleBase" id="RU000471"/>
    </source>
</evidence>
<dbReference type="InterPro" id="IPR001694">
    <property type="entry name" value="NADH_UbQ_OxRdtase_su1/FPO"/>
</dbReference>
<keyword evidence="5" id="KW-0874">Quinone</keyword>
<evidence type="ECO:0000313" key="9">
    <source>
        <dbReference type="Proteomes" id="UP001156389"/>
    </source>
</evidence>
<comment type="similarity">
    <text evidence="5 6">Belongs to the complex I subunit 1 family.</text>
</comment>
<feature type="compositionally biased region" description="Pro residues" evidence="7">
    <location>
        <begin position="413"/>
        <end position="425"/>
    </location>
</feature>
<comment type="function">
    <text evidence="5">NDH-1 shuttles electrons from NADH, via FMN and iron-sulfur (Fe-S) centers, to quinones in the respiratory chain. The immediate electron acceptor for the enzyme in this species is believed to be ubiquinone. Couples the redox reaction to proton translocation (for every two electrons transferred, four hydrogen ions are translocated across the cytoplasmic membrane), and thus conserves the redox energy in a proton gradient. This subunit may bind ubiquinone.</text>
</comment>
<accession>A0ABT2JW72</accession>
<organism evidence="8 9">
    <name type="scientific">Streptomyces gossypii</name>
    <dbReference type="NCBI Taxonomy" id="2883101"/>
    <lineage>
        <taxon>Bacteria</taxon>
        <taxon>Bacillati</taxon>
        <taxon>Actinomycetota</taxon>
        <taxon>Actinomycetes</taxon>
        <taxon>Kitasatosporales</taxon>
        <taxon>Streptomycetaceae</taxon>
        <taxon>Streptomyces</taxon>
    </lineage>
</organism>
<name>A0ABT2JW72_9ACTN</name>
<proteinExistence type="inferred from homology"/>
<keyword evidence="2 5" id="KW-0812">Transmembrane</keyword>
<dbReference type="PROSITE" id="PS00668">
    <property type="entry name" value="COMPLEX1_ND1_2"/>
    <property type="match status" value="1"/>
</dbReference>
<keyword evidence="5" id="KW-0830">Ubiquinone</keyword>
<feature type="transmembrane region" description="Helical" evidence="5">
    <location>
        <begin position="206"/>
        <end position="225"/>
    </location>
</feature>
<reference evidence="8 9" key="1">
    <citation type="submission" date="2021-10" db="EMBL/GenBank/DDBJ databases">
        <title>Streptomyces gossypii sp. nov., isolated from soil collected from cotton field.</title>
        <authorList>
            <person name="Ge X."/>
            <person name="Chen X."/>
            <person name="Liu W."/>
        </authorList>
    </citation>
    <scope>NUCLEOTIDE SEQUENCE [LARGE SCALE GENOMIC DNA]</scope>
    <source>
        <strain evidence="8 9">N2-109</strain>
    </source>
</reference>
<feature type="transmembrane region" description="Helical" evidence="5">
    <location>
        <begin position="176"/>
        <end position="200"/>
    </location>
</feature>
<feature type="transmembrane region" description="Helical" evidence="5">
    <location>
        <begin position="332"/>
        <end position="352"/>
    </location>
</feature>
<evidence type="ECO:0000256" key="1">
    <source>
        <dbReference type="ARBA" id="ARBA00004141"/>
    </source>
</evidence>
<feature type="transmembrane region" description="Helical" evidence="5">
    <location>
        <begin position="300"/>
        <end position="320"/>
    </location>
</feature>
<evidence type="ECO:0000256" key="4">
    <source>
        <dbReference type="ARBA" id="ARBA00023136"/>
    </source>
</evidence>
<feature type="transmembrane region" description="Helical" evidence="5">
    <location>
        <begin position="262"/>
        <end position="280"/>
    </location>
</feature>
<dbReference type="NCBIfam" id="NF004743">
    <property type="entry name" value="PRK06076.1-4"/>
    <property type="match status" value="1"/>
</dbReference>
<keyword evidence="3 5" id="KW-1133">Transmembrane helix</keyword>
<feature type="region of interest" description="Disordered" evidence="7">
    <location>
        <begin position="393"/>
        <end position="469"/>
    </location>
</feature>
<evidence type="ECO:0000256" key="2">
    <source>
        <dbReference type="ARBA" id="ARBA00022692"/>
    </source>
</evidence>
<dbReference type="GO" id="GO:0050136">
    <property type="term" value="F:NADH dehydrogenase (quinone) (non-electrogenic) activity"/>
    <property type="evidence" value="ECO:0007669"/>
    <property type="project" value="UniProtKB-EC"/>
</dbReference>
<dbReference type="NCBIfam" id="NF004741">
    <property type="entry name" value="PRK06076.1-2"/>
    <property type="match status" value="1"/>
</dbReference>
<comment type="subcellular location">
    <subcellularLocation>
        <location evidence="5 6">Cell membrane</location>
        <topology evidence="5 6">Multi-pass membrane protein</topology>
    </subcellularLocation>
    <subcellularLocation>
        <location evidence="1">Membrane</location>
        <topology evidence="1">Multi-pass membrane protein</topology>
    </subcellularLocation>
</comment>
<feature type="transmembrane region" description="Helical" evidence="5">
    <location>
        <begin position="364"/>
        <end position="385"/>
    </location>
</feature>
<dbReference type="PANTHER" id="PTHR11432:SF3">
    <property type="entry name" value="NADH-UBIQUINONE OXIDOREDUCTASE CHAIN 1"/>
    <property type="match status" value="1"/>
</dbReference>
<feature type="compositionally biased region" description="Low complexity" evidence="7">
    <location>
        <begin position="433"/>
        <end position="459"/>
    </location>
</feature>
<evidence type="ECO:0000313" key="8">
    <source>
        <dbReference type="EMBL" id="MCT2592131.1"/>
    </source>
</evidence>
<dbReference type="PANTHER" id="PTHR11432">
    <property type="entry name" value="NADH DEHYDROGENASE SUBUNIT 1"/>
    <property type="match status" value="1"/>
</dbReference>
<dbReference type="HAMAP" id="MF_01350">
    <property type="entry name" value="NDH1_NuoH"/>
    <property type="match status" value="1"/>
</dbReference>
<keyword evidence="4 5" id="KW-0472">Membrane</keyword>
<evidence type="ECO:0000256" key="7">
    <source>
        <dbReference type="SAM" id="MobiDB-lite"/>
    </source>
</evidence>
<sequence>MQGHMLAAEDMTNFGTDPWWLIGLKAVFCFAFLMGTVLISIVFERKVLGWMQRRIGPNRHGPWGLLQSLADGVKLMLKEDIIVKGADKVVYVLAPIIGTIPAFMAIAVIPFGPPGNEVSIFGTRTAMQLTDLPVAVLYILATSSIAAYGVVLAGWSSKSTYPLLGGVRATAQIISYEVAMGLSFAAVFLYSGSMSTSAIVDSQEDRWFAILLPVSFLIYLVSMVGEAHRAPFDMPESEGDLVGGFNTEYSSIKFALFMLTEYVHMVTVSALAVTLFLGGWRAPAPISTYWEGANHGWWPMLWFVLKLCMLLFAFIWLRATLPRVRYDQFMKLGWKVLIPVAMVWLMLVAGVRAMRNEDYSFADIIYWVGGAGIALLLISFLVDIFRERGEKAAEEREKQAEPPGFDPMAGGYPVPPLPGQTLPPTPRRRPRGEPQLVGTAAESGSAAASGEPGESNAGSTSQGRGADGA</sequence>
<comment type="subunit">
    <text evidence="5">NDH-1 is composed of 14 different subunits. Subunits NuoA, H, J, K, L, M, N constitute the membrane sector of the complex.</text>
</comment>
<feature type="transmembrane region" description="Helical" evidence="5">
    <location>
        <begin position="20"/>
        <end position="43"/>
    </location>
</feature>
<gene>
    <name evidence="5 8" type="primary">nuoH</name>
    <name evidence="8" type="ORF">LHJ74_19860</name>
</gene>
<keyword evidence="8" id="KW-0560">Oxidoreductase</keyword>
<keyword evidence="5" id="KW-1278">Translocase</keyword>
<feature type="transmembrane region" description="Helical" evidence="5">
    <location>
        <begin position="89"/>
        <end position="112"/>
    </location>
</feature>
<dbReference type="InterPro" id="IPR018086">
    <property type="entry name" value="NADH_UbQ_OxRdtase_su1_CS"/>
</dbReference>
<dbReference type="EMBL" id="JAJAGO010000009">
    <property type="protein sequence ID" value="MCT2592131.1"/>
    <property type="molecule type" value="Genomic_DNA"/>
</dbReference>
<dbReference type="EC" id="7.1.1.-" evidence="5"/>
<keyword evidence="5" id="KW-1003">Cell membrane</keyword>
<comment type="caution">
    <text evidence="8">The sequence shown here is derived from an EMBL/GenBank/DDBJ whole genome shotgun (WGS) entry which is preliminary data.</text>
</comment>
<comment type="catalytic activity">
    <reaction evidence="5">
        <text>a quinone + NADH + 5 H(+)(in) = a quinol + NAD(+) + 4 H(+)(out)</text>
        <dbReference type="Rhea" id="RHEA:57888"/>
        <dbReference type="ChEBI" id="CHEBI:15378"/>
        <dbReference type="ChEBI" id="CHEBI:24646"/>
        <dbReference type="ChEBI" id="CHEBI:57540"/>
        <dbReference type="ChEBI" id="CHEBI:57945"/>
        <dbReference type="ChEBI" id="CHEBI:132124"/>
    </reaction>
</comment>
<dbReference type="Pfam" id="PF00146">
    <property type="entry name" value="NADHdh"/>
    <property type="match status" value="1"/>
</dbReference>
<keyword evidence="9" id="KW-1185">Reference proteome</keyword>
<dbReference type="RefSeq" id="WP_260219464.1">
    <property type="nucleotide sequence ID" value="NZ_JAJAGO010000009.1"/>
</dbReference>
<feature type="transmembrane region" description="Helical" evidence="5">
    <location>
        <begin position="132"/>
        <end position="155"/>
    </location>
</feature>
<dbReference type="Proteomes" id="UP001156389">
    <property type="component" value="Unassembled WGS sequence"/>
</dbReference>
<dbReference type="PROSITE" id="PS00667">
    <property type="entry name" value="COMPLEX1_ND1_1"/>
    <property type="match status" value="1"/>
</dbReference>